<evidence type="ECO:0000313" key="1">
    <source>
        <dbReference type="EMBL" id="MFD1746237.1"/>
    </source>
</evidence>
<protein>
    <submittedName>
        <fullName evidence="1">Uncharacterized protein</fullName>
    </submittedName>
</protein>
<evidence type="ECO:0000313" key="2">
    <source>
        <dbReference type="Proteomes" id="UP001597322"/>
    </source>
</evidence>
<comment type="caution">
    <text evidence="1">The sequence shown here is derived from an EMBL/GenBank/DDBJ whole genome shotgun (WGS) entry which is preliminary data.</text>
</comment>
<accession>A0ABW4M5I2</accession>
<name>A0ABW4M5I2_9HYPH</name>
<organism evidence="1 2">
    <name type="scientific">Rhizobium helianthi</name>
    <dbReference type="NCBI Taxonomy" id="1132695"/>
    <lineage>
        <taxon>Bacteria</taxon>
        <taxon>Pseudomonadati</taxon>
        <taxon>Pseudomonadota</taxon>
        <taxon>Alphaproteobacteria</taxon>
        <taxon>Hyphomicrobiales</taxon>
        <taxon>Rhizobiaceae</taxon>
        <taxon>Rhizobium/Agrobacterium group</taxon>
        <taxon>Rhizobium</taxon>
    </lineage>
</organism>
<sequence length="41" mass="4534">MDIKSRSGRCHSPLASTGDVDTQMLLELRILVTFSLKNDQG</sequence>
<proteinExistence type="predicted"/>
<reference evidence="2" key="1">
    <citation type="journal article" date="2019" name="Int. J. Syst. Evol. Microbiol.">
        <title>The Global Catalogue of Microorganisms (GCM) 10K type strain sequencing project: providing services to taxonomists for standard genome sequencing and annotation.</title>
        <authorList>
            <consortium name="The Broad Institute Genomics Platform"/>
            <consortium name="The Broad Institute Genome Sequencing Center for Infectious Disease"/>
            <person name="Wu L."/>
            <person name="Ma J."/>
        </authorList>
    </citation>
    <scope>NUCLEOTIDE SEQUENCE [LARGE SCALE GENOMIC DNA]</scope>
    <source>
        <strain evidence="2">CG52</strain>
    </source>
</reference>
<gene>
    <name evidence="1" type="ORF">ACFSE1_12255</name>
</gene>
<keyword evidence="2" id="KW-1185">Reference proteome</keyword>
<dbReference type="Proteomes" id="UP001597322">
    <property type="component" value="Unassembled WGS sequence"/>
</dbReference>
<dbReference type="RefSeq" id="WP_377401483.1">
    <property type="nucleotide sequence ID" value="NZ_JBHUEQ010000023.1"/>
</dbReference>
<dbReference type="EMBL" id="JBHUEQ010000023">
    <property type="protein sequence ID" value="MFD1746237.1"/>
    <property type="molecule type" value="Genomic_DNA"/>
</dbReference>